<dbReference type="Gene3D" id="3.40.50.2000">
    <property type="entry name" value="Glycogen Phosphorylase B"/>
    <property type="match status" value="2"/>
</dbReference>
<proteinExistence type="predicted"/>
<evidence type="ECO:0000313" key="3">
    <source>
        <dbReference type="EMBL" id="NGP76779.1"/>
    </source>
</evidence>
<dbReference type="RefSeq" id="WP_165141521.1">
    <property type="nucleotide sequence ID" value="NZ_JAALLT010000003.1"/>
</dbReference>
<dbReference type="AlphaFoldDB" id="A0A6M1SNX6"/>
<evidence type="ECO:0000313" key="4">
    <source>
        <dbReference type="Proteomes" id="UP000473278"/>
    </source>
</evidence>
<reference evidence="3 4" key="1">
    <citation type="submission" date="2020-02" db="EMBL/GenBank/DDBJ databases">
        <title>Balneolaceae bacterium YR4-1, complete genome.</title>
        <authorList>
            <person name="Li Y."/>
            <person name="Wu S."/>
        </authorList>
    </citation>
    <scope>NUCLEOTIDE SEQUENCE [LARGE SCALE GENOMIC DNA]</scope>
    <source>
        <strain evidence="3 4">YR4-1</strain>
    </source>
</reference>
<dbReference type="EMBL" id="JAALLT010000003">
    <property type="protein sequence ID" value="NGP76779.1"/>
    <property type="molecule type" value="Genomic_DNA"/>
</dbReference>
<evidence type="ECO:0000259" key="2">
    <source>
        <dbReference type="Pfam" id="PF13439"/>
    </source>
</evidence>
<dbReference type="PANTHER" id="PTHR45947:SF3">
    <property type="entry name" value="SULFOQUINOVOSYL TRANSFERASE SQD2"/>
    <property type="match status" value="1"/>
</dbReference>
<dbReference type="InterPro" id="IPR001296">
    <property type="entry name" value="Glyco_trans_1"/>
</dbReference>
<accession>A0A6M1SNX6</accession>
<protein>
    <submittedName>
        <fullName evidence="3">Glycosyltransferase family 4 protein</fullName>
    </submittedName>
</protein>
<dbReference type="SUPFAM" id="SSF53756">
    <property type="entry name" value="UDP-Glycosyltransferase/glycogen phosphorylase"/>
    <property type="match status" value="1"/>
</dbReference>
<evidence type="ECO:0000259" key="1">
    <source>
        <dbReference type="Pfam" id="PF00534"/>
    </source>
</evidence>
<dbReference type="InterPro" id="IPR050194">
    <property type="entry name" value="Glycosyltransferase_grp1"/>
</dbReference>
<dbReference type="CDD" id="cd03801">
    <property type="entry name" value="GT4_PimA-like"/>
    <property type="match status" value="1"/>
</dbReference>
<dbReference type="Pfam" id="PF00534">
    <property type="entry name" value="Glycos_transf_1"/>
    <property type="match status" value="1"/>
</dbReference>
<dbReference type="Proteomes" id="UP000473278">
    <property type="component" value="Unassembled WGS sequence"/>
</dbReference>
<comment type="caution">
    <text evidence="3">The sequence shown here is derived from an EMBL/GenBank/DDBJ whole genome shotgun (WGS) entry which is preliminary data.</text>
</comment>
<organism evidence="3 4">
    <name type="scientific">Halalkalibaculum roseum</name>
    <dbReference type="NCBI Taxonomy" id="2709311"/>
    <lineage>
        <taxon>Bacteria</taxon>
        <taxon>Pseudomonadati</taxon>
        <taxon>Balneolota</taxon>
        <taxon>Balneolia</taxon>
        <taxon>Balneolales</taxon>
        <taxon>Balneolaceae</taxon>
        <taxon>Halalkalibaculum</taxon>
    </lineage>
</organism>
<feature type="domain" description="Glycosyl transferase family 1" evidence="1">
    <location>
        <begin position="194"/>
        <end position="359"/>
    </location>
</feature>
<gene>
    <name evidence="3" type="ORF">G3570_09050</name>
</gene>
<dbReference type="PANTHER" id="PTHR45947">
    <property type="entry name" value="SULFOQUINOVOSYL TRANSFERASE SQD2"/>
    <property type="match status" value="1"/>
</dbReference>
<feature type="domain" description="Glycosyltransferase subfamily 4-like N-terminal" evidence="2">
    <location>
        <begin position="15"/>
        <end position="179"/>
    </location>
</feature>
<dbReference type="GO" id="GO:0016758">
    <property type="term" value="F:hexosyltransferase activity"/>
    <property type="evidence" value="ECO:0007669"/>
    <property type="project" value="TreeGrafter"/>
</dbReference>
<keyword evidence="4" id="KW-1185">Reference proteome</keyword>
<dbReference type="Pfam" id="PF13439">
    <property type="entry name" value="Glyco_transf_4"/>
    <property type="match status" value="1"/>
</dbReference>
<dbReference type="InterPro" id="IPR028098">
    <property type="entry name" value="Glyco_trans_4-like_N"/>
</dbReference>
<sequence>MRLLLVTQDFPPNTGGIETYSFELAKRFVTSVEFFAVIAPTHEDADAFDRKLSFPVYRIPVKNSLLPLVAPFCVIYFMFKNKFDTAFHTQWQTSFASVLSRKAGYPKHIYVAAHARELLLRPFNGDNGWLSEKLHSIRKKLFKSIDGFFPVSNYTASLLHNDGVPQSDTYVVGNGTDPEVFKPKNTATLAEELDIGNKKVILSICRLVPRKGLDLVVEAMQQIVLSNEDVTYLIGGTGPDEGRLRALVTDLGLNDHIRFLGRIPDEKMASYYSMADVFVMPAGNNPPDVEGFGIVFLEANACETVVIGSRTGGIPDAVIHGETGYLIENKNVEQLIDSLLKLLNNEELANQMGKKGRERILREATWDHVSDSLLENMKRINKQSER</sequence>
<name>A0A6M1SNX6_9BACT</name>
<keyword evidence="3" id="KW-0808">Transferase</keyword>